<organism evidence="1 2">
    <name type="scientific">Rhododendron molle</name>
    <name type="common">Chinese azalea</name>
    <name type="synonym">Azalea mollis</name>
    <dbReference type="NCBI Taxonomy" id="49168"/>
    <lineage>
        <taxon>Eukaryota</taxon>
        <taxon>Viridiplantae</taxon>
        <taxon>Streptophyta</taxon>
        <taxon>Embryophyta</taxon>
        <taxon>Tracheophyta</taxon>
        <taxon>Spermatophyta</taxon>
        <taxon>Magnoliopsida</taxon>
        <taxon>eudicotyledons</taxon>
        <taxon>Gunneridae</taxon>
        <taxon>Pentapetalae</taxon>
        <taxon>asterids</taxon>
        <taxon>Ericales</taxon>
        <taxon>Ericaceae</taxon>
        <taxon>Ericoideae</taxon>
        <taxon>Rhodoreae</taxon>
        <taxon>Rhododendron</taxon>
    </lineage>
</organism>
<name>A0ACC0MQM8_RHOML</name>
<protein>
    <submittedName>
        <fullName evidence="1">Uncharacterized protein</fullName>
    </submittedName>
</protein>
<dbReference type="Proteomes" id="UP001062846">
    <property type="component" value="Chromosome 8"/>
</dbReference>
<keyword evidence="2" id="KW-1185">Reference proteome</keyword>
<evidence type="ECO:0000313" key="1">
    <source>
        <dbReference type="EMBL" id="KAI8542886.1"/>
    </source>
</evidence>
<sequence>MNVFRFGDDELCPTIEEFQAYLRGFAFPVLVVPPLQERMASLLLTTLDIPSHELTTALVHDDKLNIVRLIKLYIADGD</sequence>
<dbReference type="EMBL" id="CM046395">
    <property type="protein sequence ID" value="KAI8542886.1"/>
    <property type="molecule type" value="Genomic_DNA"/>
</dbReference>
<accession>A0ACC0MQM8</accession>
<reference evidence="1" key="1">
    <citation type="submission" date="2022-02" db="EMBL/GenBank/DDBJ databases">
        <title>Plant Genome Project.</title>
        <authorList>
            <person name="Zhang R.-G."/>
        </authorList>
    </citation>
    <scope>NUCLEOTIDE SEQUENCE</scope>
    <source>
        <strain evidence="1">AT1</strain>
    </source>
</reference>
<proteinExistence type="predicted"/>
<comment type="caution">
    <text evidence="1">The sequence shown here is derived from an EMBL/GenBank/DDBJ whole genome shotgun (WGS) entry which is preliminary data.</text>
</comment>
<gene>
    <name evidence="1" type="ORF">RHMOL_Rhmol08G0174600</name>
</gene>
<evidence type="ECO:0000313" key="2">
    <source>
        <dbReference type="Proteomes" id="UP001062846"/>
    </source>
</evidence>